<comment type="caution">
    <text evidence="1">The sequence shown here is derived from an EMBL/GenBank/DDBJ whole genome shotgun (WGS) entry which is preliminary data.</text>
</comment>
<sequence length="175" mass="18159">MIPGAITSVLSKDVLRRQRHAVLSTEERRSRLARCQDTDVPSIVSANGSVDCDYGEFVSAYVPAVSPSCSGSELMPDVSVGSVLVNDLSASLISSDVRLCAGVHSDLPRGSSVSLNCYSEVGESSVSASLGSALEVGQISGATFELGETSNASVGLLNGLSCLYSSGFSHYVFDL</sequence>
<dbReference type="Proteomes" id="UP001291926">
    <property type="component" value="Unassembled WGS sequence"/>
</dbReference>
<dbReference type="EMBL" id="JAYDYQ010002150">
    <property type="protein sequence ID" value="KAK4487243.1"/>
    <property type="molecule type" value="Genomic_DNA"/>
</dbReference>
<evidence type="ECO:0000313" key="2">
    <source>
        <dbReference type="Proteomes" id="UP001291926"/>
    </source>
</evidence>
<keyword evidence="2" id="KW-1185">Reference proteome</keyword>
<organism evidence="1 2">
    <name type="scientific">Penstemon davidsonii</name>
    <dbReference type="NCBI Taxonomy" id="160366"/>
    <lineage>
        <taxon>Eukaryota</taxon>
        <taxon>Viridiplantae</taxon>
        <taxon>Streptophyta</taxon>
        <taxon>Embryophyta</taxon>
        <taxon>Tracheophyta</taxon>
        <taxon>Spermatophyta</taxon>
        <taxon>Magnoliopsida</taxon>
        <taxon>eudicotyledons</taxon>
        <taxon>Gunneridae</taxon>
        <taxon>Pentapetalae</taxon>
        <taxon>asterids</taxon>
        <taxon>lamiids</taxon>
        <taxon>Lamiales</taxon>
        <taxon>Plantaginaceae</taxon>
        <taxon>Cheloneae</taxon>
        <taxon>Penstemon</taxon>
    </lineage>
</organism>
<protein>
    <submittedName>
        <fullName evidence="1">Uncharacterized protein</fullName>
    </submittedName>
</protein>
<reference evidence="1 2" key="1">
    <citation type="journal article" date="2023" name="bioRxiv">
        <title>Genome report: Whole genome sequence and annotation of Penstemon davidsonii.</title>
        <authorList>
            <person name="Ostevik K.L."/>
            <person name="Alabady M."/>
            <person name="Zhang M."/>
            <person name="Rausher M.D."/>
        </authorList>
    </citation>
    <scope>NUCLEOTIDE SEQUENCE [LARGE SCALE GENOMIC DNA]</scope>
    <source>
        <strain evidence="1">DNT005</strain>
        <tissue evidence="1">Whole leaf</tissue>
    </source>
</reference>
<accession>A0ABR0DEJ4</accession>
<gene>
    <name evidence="1" type="ORF">RD792_006154</name>
</gene>
<evidence type="ECO:0000313" key="1">
    <source>
        <dbReference type="EMBL" id="KAK4487243.1"/>
    </source>
</evidence>
<proteinExistence type="predicted"/>
<name>A0ABR0DEJ4_9LAMI</name>